<gene>
    <name evidence="1" type="ORF">QO012_000565</name>
</gene>
<sequence length="141" mass="14967">MTSYLIDPGARGVAVGRFLDRVRRELLDAFLAEQRVSGVTIEDLASRLSKSRSEINGYLAGTRPLCLRSIADLAWALNRSVSLDIGAEPVFEGQNSYDMGTSVHYHGSYAFGASSALTTTAPPPPVIHVAGASVRSESVGA</sequence>
<dbReference type="RefSeq" id="WP_238203471.1">
    <property type="nucleotide sequence ID" value="NZ_BPQE01000013.1"/>
</dbReference>
<reference evidence="1 2" key="1">
    <citation type="submission" date="2023-07" db="EMBL/GenBank/DDBJ databases">
        <title>Genomic Encyclopedia of Type Strains, Phase IV (KMG-IV): sequencing the most valuable type-strain genomes for metagenomic binning, comparative biology and taxonomic classification.</title>
        <authorList>
            <person name="Goeker M."/>
        </authorList>
    </citation>
    <scope>NUCLEOTIDE SEQUENCE [LARGE SCALE GENOMIC DNA]</scope>
    <source>
        <strain evidence="1 2">DSM 19013</strain>
    </source>
</reference>
<dbReference type="Gene3D" id="1.10.260.40">
    <property type="entry name" value="lambda repressor-like DNA-binding domains"/>
    <property type="match status" value="1"/>
</dbReference>
<dbReference type="InterPro" id="IPR010982">
    <property type="entry name" value="Lambda_DNA-bd_dom_sf"/>
</dbReference>
<comment type="caution">
    <text evidence="1">The sequence shown here is derived from an EMBL/GenBank/DDBJ whole genome shotgun (WGS) entry which is preliminary data.</text>
</comment>
<dbReference type="EMBL" id="JAUSVP010000001">
    <property type="protein sequence ID" value="MDQ0446087.1"/>
    <property type="molecule type" value="Genomic_DNA"/>
</dbReference>
<evidence type="ECO:0000313" key="2">
    <source>
        <dbReference type="Proteomes" id="UP001231124"/>
    </source>
</evidence>
<evidence type="ECO:0000313" key="1">
    <source>
        <dbReference type="EMBL" id="MDQ0446087.1"/>
    </source>
</evidence>
<organism evidence="1 2">
    <name type="scientific">Methylobacterium aerolatum</name>
    <dbReference type="NCBI Taxonomy" id="418708"/>
    <lineage>
        <taxon>Bacteria</taxon>
        <taxon>Pseudomonadati</taxon>
        <taxon>Pseudomonadota</taxon>
        <taxon>Alphaproteobacteria</taxon>
        <taxon>Hyphomicrobiales</taxon>
        <taxon>Methylobacteriaceae</taxon>
        <taxon>Methylobacterium</taxon>
    </lineage>
</organism>
<name>A0ABU0HUS8_9HYPH</name>
<proteinExistence type="predicted"/>
<keyword evidence="2" id="KW-1185">Reference proteome</keyword>
<protein>
    <submittedName>
        <fullName evidence="1">Transcriptional regulator with XRE-family HTH domain</fullName>
    </submittedName>
</protein>
<accession>A0ABU0HUS8</accession>
<dbReference type="SUPFAM" id="SSF47413">
    <property type="entry name" value="lambda repressor-like DNA-binding domains"/>
    <property type="match status" value="1"/>
</dbReference>
<dbReference type="Proteomes" id="UP001231124">
    <property type="component" value="Unassembled WGS sequence"/>
</dbReference>